<keyword evidence="1" id="KW-0812">Transmembrane</keyword>
<evidence type="ECO:0000256" key="1">
    <source>
        <dbReference type="SAM" id="Phobius"/>
    </source>
</evidence>
<dbReference type="InterPro" id="IPR005182">
    <property type="entry name" value="YdbS-like_PH"/>
</dbReference>
<comment type="caution">
    <text evidence="3">The sequence shown here is derived from an EMBL/GenBank/DDBJ whole genome shotgun (WGS) entry which is preliminary data.</text>
</comment>
<protein>
    <recommendedName>
        <fullName evidence="2">YdbS-like PH domain-containing protein</fullName>
    </recommendedName>
</protein>
<organism evidence="3 4">
    <name type="scientific">Candidatus Yanofskybacteria bacterium RIFCSPLOWO2_01_FULL_49_25</name>
    <dbReference type="NCBI Taxonomy" id="1802701"/>
    <lineage>
        <taxon>Bacteria</taxon>
        <taxon>Candidatus Yanofskyibacteriota</taxon>
    </lineage>
</organism>
<keyword evidence="1" id="KW-0472">Membrane</keyword>
<evidence type="ECO:0000259" key="2">
    <source>
        <dbReference type="Pfam" id="PF03703"/>
    </source>
</evidence>
<dbReference type="Proteomes" id="UP000179047">
    <property type="component" value="Unassembled WGS sequence"/>
</dbReference>
<feature type="transmembrane region" description="Helical" evidence="1">
    <location>
        <begin position="66"/>
        <end position="90"/>
    </location>
</feature>
<dbReference type="PANTHER" id="PTHR37938">
    <property type="entry name" value="BLL0215 PROTEIN"/>
    <property type="match status" value="1"/>
</dbReference>
<name>A0A1F8GTI7_9BACT</name>
<dbReference type="EMBL" id="MGKP01000025">
    <property type="protein sequence ID" value="OGN27948.1"/>
    <property type="molecule type" value="Genomic_DNA"/>
</dbReference>
<keyword evidence="1" id="KW-1133">Transmembrane helix</keyword>
<feature type="transmembrane region" description="Helical" evidence="1">
    <location>
        <begin position="33"/>
        <end position="54"/>
    </location>
</feature>
<reference evidence="3 4" key="1">
    <citation type="journal article" date="2016" name="Nat. Commun.">
        <title>Thousands of microbial genomes shed light on interconnected biogeochemical processes in an aquifer system.</title>
        <authorList>
            <person name="Anantharaman K."/>
            <person name="Brown C.T."/>
            <person name="Hug L.A."/>
            <person name="Sharon I."/>
            <person name="Castelle C.J."/>
            <person name="Probst A.J."/>
            <person name="Thomas B.C."/>
            <person name="Singh A."/>
            <person name="Wilkins M.J."/>
            <person name="Karaoz U."/>
            <person name="Brodie E.L."/>
            <person name="Williams K.H."/>
            <person name="Hubbard S.S."/>
            <person name="Banfield J.F."/>
        </authorList>
    </citation>
    <scope>NUCLEOTIDE SEQUENCE [LARGE SCALE GENOMIC DNA]</scope>
</reference>
<evidence type="ECO:0000313" key="4">
    <source>
        <dbReference type="Proteomes" id="UP000179047"/>
    </source>
</evidence>
<dbReference type="AlphaFoldDB" id="A0A1F8GTI7"/>
<proteinExistence type="predicted"/>
<accession>A0A1F8GTI7</accession>
<dbReference type="PANTHER" id="PTHR37938:SF1">
    <property type="entry name" value="BLL0215 PROTEIN"/>
    <property type="match status" value="1"/>
</dbReference>
<gene>
    <name evidence="3" type="ORF">A3A33_04285</name>
</gene>
<dbReference type="STRING" id="1802701.A3A33_04285"/>
<feature type="domain" description="YdbS-like PH" evidence="2">
    <location>
        <begin position="105"/>
        <end position="165"/>
    </location>
</feature>
<dbReference type="Pfam" id="PF03703">
    <property type="entry name" value="bPH_2"/>
    <property type="match status" value="1"/>
</dbReference>
<sequence length="203" mass="23561">MAFDFLTDTSYTFEDKKSYENVILLLRRHWFTLFLKFLGYLLLGLLPLIAYIGIRFMTSSSLGGLLGLIAVIYYLIWWYGLFYVITMYLLDVWIVSDHRVIDSEQHGFFNRTVAELSLEKIQDISVQIVGFFPTWLDYGELQIQTAGTQEKFFFKEIPDPVGVKDAIVEAHNQFIELHRDGIEVHEQPFEIGSMTPLDTDTPV</sequence>
<evidence type="ECO:0000313" key="3">
    <source>
        <dbReference type="EMBL" id="OGN27948.1"/>
    </source>
</evidence>